<evidence type="ECO:0000256" key="4">
    <source>
        <dbReference type="ARBA" id="ARBA00022840"/>
    </source>
</evidence>
<dbReference type="InterPro" id="IPR019539">
    <property type="entry name" value="GalKase_N"/>
</dbReference>
<feature type="domain" description="GHMP kinase N-terminal" evidence="5">
    <location>
        <begin position="129"/>
        <end position="214"/>
    </location>
</feature>
<dbReference type="InterPro" id="IPR036554">
    <property type="entry name" value="GHMP_kinase_C_sf"/>
</dbReference>
<name>A0ABV1HLX4_9FIRM</name>
<dbReference type="PANTHER" id="PTHR10457">
    <property type="entry name" value="MEVALONATE KINASE/GALACTOKINASE"/>
    <property type="match status" value="1"/>
</dbReference>
<comment type="caution">
    <text evidence="7">The sequence shown here is derived from an EMBL/GenBank/DDBJ whole genome shotgun (WGS) entry which is preliminary data.</text>
</comment>
<evidence type="ECO:0000313" key="7">
    <source>
        <dbReference type="EMBL" id="MEQ2563313.1"/>
    </source>
</evidence>
<reference evidence="7 8" key="1">
    <citation type="submission" date="2024-03" db="EMBL/GenBank/DDBJ databases">
        <title>Human intestinal bacterial collection.</title>
        <authorList>
            <person name="Pauvert C."/>
            <person name="Hitch T.C.A."/>
            <person name="Clavel T."/>
        </authorList>
    </citation>
    <scope>NUCLEOTIDE SEQUENCE [LARGE SCALE GENOMIC DNA]</scope>
    <source>
        <strain evidence="7 8">CLA-AP-H27</strain>
    </source>
</reference>
<dbReference type="InterPro" id="IPR000705">
    <property type="entry name" value="Galactokinase"/>
</dbReference>
<evidence type="ECO:0000256" key="1">
    <source>
        <dbReference type="ARBA" id="ARBA00006566"/>
    </source>
</evidence>
<organism evidence="7 8">
    <name type="scientific">Ventrimonas faecis</name>
    <dbReference type="NCBI Taxonomy" id="3133170"/>
    <lineage>
        <taxon>Bacteria</taxon>
        <taxon>Bacillati</taxon>
        <taxon>Bacillota</taxon>
        <taxon>Clostridia</taxon>
        <taxon>Lachnospirales</taxon>
        <taxon>Lachnospiraceae</taxon>
        <taxon>Ventrimonas</taxon>
    </lineage>
</organism>
<sequence length="426" mass="47265">MRTNKIIEAIHEGRLDERLTEIYADSYIIPYEKKRYEQALYQYNATFGADEVEIFSAPGRSEIGGNHTDHQHGEVLAASINRDAIAIVKKLNRPRVTILSDGCTSEITVDIDDLDKRKSEEGTTAALIRGVLAKIQINGYSIGGFQAYITSDVLIGAGLSSSAAFETLIGTIVSYLYNNNEISAVEIAKIGQYAENVYFGKPCGLMDQMACSVGSLVHINFADVKRPKIEQVQLDLDAHGYSLCITDTKGSHADLTPDYAAIPQEMKQVAEFFGKEVLGQVSKQEILRDIPQIREKAGDRALLRAIHFMNENERVRQEAEALKQDHFSEFLELVKESGNSSYKYLQNVYTSRYIRHQNLSVALAVSDMVLGKQGASRVHGGGFAGTIQAFVPENMVEDYREAMEDIFGEGTCQVLKIRKYGGVKVL</sequence>
<dbReference type="PIRSF" id="PIRSF000530">
    <property type="entry name" value="Galactokinase"/>
    <property type="match status" value="1"/>
</dbReference>
<proteinExistence type="inferred from homology"/>
<keyword evidence="3" id="KW-0418">Kinase</keyword>
<dbReference type="RefSeq" id="WP_349229473.1">
    <property type="nucleotide sequence ID" value="NZ_JBBMFJ010000017.1"/>
</dbReference>
<evidence type="ECO:0000256" key="2">
    <source>
        <dbReference type="ARBA" id="ARBA00022741"/>
    </source>
</evidence>
<dbReference type="SUPFAM" id="SSF54211">
    <property type="entry name" value="Ribosomal protein S5 domain 2-like"/>
    <property type="match status" value="1"/>
</dbReference>
<protein>
    <submittedName>
        <fullName evidence="7">Galactokinase family protein</fullName>
    </submittedName>
</protein>
<dbReference type="PRINTS" id="PR00473">
    <property type="entry name" value="GALCTOKINASE"/>
</dbReference>
<dbReference type="Gene3D" id="3.30.70.890">
    <property type="entry name" value="GHMP kinase, C-terminal domain"/>
    <property type="match status" value="1"/>
</dbReference>
<keyword evidence="8" id="KW-1185">Reference proteome</keyword>
<dbReference type="InterPro" id="IPR020568">
    <property type="entry name" value="Ribosomal_Su5_D2-typ_SF"/>
</dbReference>
<dbReference type="Pfam" id="PF10509">
    <property type="entry name" value="GalKase_gal_bdg"/>
    <property type="match status" value="1"/>
</dbReference>
<dbReference type="SUPFAM" id="SSF55060">
    <property type="entry name" value="GHMP Kinase, C-terminal domain"/>
    <property type="match status" value="1"/>
</dbReference>
<dbReference type="Proteomes" id="UP001437460">
    <property type="component" value="Unassembled WGS sequence"/>
</dbReference>
<dbReference type="PANTHER" id="PTHR10457:SF7">
    <property type="entry name" value="GALACTOKINASE-RELATED"/>
    <property type="match status" value="1"/>
</dbReference>
<comment type="similarity">
    <text evidence="1">Belongs to the GHMP kinase family. GalK subfamily.</text>
</comment>
<evidence type="ECO:0000259" key="5">
    <source>
        <dbReference type="Pfam" id="PF00288"/>
    </source>
</evidence>
<feature type="domain" description="Galactokinase N-terminal" evidence="6">
    <location>
        <begin position="43"/>
        <end position="90"/>
    </location>
</feature>
<evidence type="ECO:0000256" key="3">
    <source>
        <dbReference type="ARBA" id="ARBA00022777"/>
    </source>
</evidence>
<keyword evidence="4" id="KW-0067">ATP-binding</keyword>
<gene>
    <name evidence="7" type="ORF">WMO41_09120</name>
</gene>
<dbReference type="Gene3D" id="3.30.230.10">
    <property type="match status" value="1"/>
</dbReference>
<dbReference type="InterPro" id="IPR006206">
    <property type="entry name" value="Mevalonate/galactokinase"/>
</dbReference>
<keyword evidence="2" id="KW-0547">Nucleotide-binding</keyword>
<dbReference type="EMBL" id="JBBMFJ010000017">
    <property type="protein sequence ID" value="MEQ2563313.1"/>
    <property type="molecule type" value="Genomic_DNA"/>
</dbReference>
<keyword evidence="3" id="KW-0808">Transferase</keyword>
<dbReference type="InterPro" id="IPR014721">
    <property type="entry name" value="Ribsml_uS5_D2-typ_fold_subgr"/>
</dbReference>
<dbReference type="Pfam" id="PF00288">
    <property type="entry name" value="GHMP_kinases_N"/>
    <property type="match status" value="1"/>
</dbReference>
<accession>A0ABV1HLX4</accession>
<dbReference type="InterPro" id="IPR006204">
    <property type="entry name" value="GHMP_kinase_N_dom"/>
</dbReference>
<evidence type="ECO:0000259" key="6">
    <source>
        <dbReference type="Pfam" id="PF10509"/>
    </source>
</evidence>
<evidence type="ECO:0000313" key="8">
    <source>
        <dbReference type="Proteomes" id="UP001437460"/>
    </source>
</evidence>
<dbReference type="PRINTS" id="PR00959">
    <property type="entry name" value="MEVGALKINASE"/>
</dbReference>